<sequence length="95" mass="10623">MTPTPKQVRKAARTAINIFNEHGINCCLFGSLACHIYGMRNRDPEDVDLIILNNRGNDAESLKQILVDEDDNFFWVIHKIRAPHTKCCGTGSPGV</sequence>
<dbReference type="AlphaFoldDB" id="A0A6A4HYD0"/>
<name>A0A6A4HYD0_9AGAR</name>
<dbReference type="InterPro" id="IPR043519">
    <property type="entry name" value="NT_sf"/>
</dbReference>
<evidence type="ECO:0000313" key="1">
    <source>
        <dbReference type="EMBL" id="KAE9403041.1"/>
    </source>
</evidence>
<keyword evidence="2" id="KW-1185">Reference proteome</keyword>
<evidence type="ECO:0000313" key="2">
    <source>
        <dbReference type="Proteomes" id="UP000799118"/>
    </source>
</evidence>
<dbReference type="SUPFAM" id="SSF81301">
    <property type="entry name" value="Nucleotidyltransferase"/>
    <property type="match status" value="1"/>
</dbReference>
<dbReference type="EMBL" id="ML769429">
    <property type="protein sequence ID" value="KAE9403041.1"/>
    <property type="molecule type" value="Genomic_DNA"/>
</dbReference>
<dbReference type="PROSITE" id="PS51257">
    <property type="entry name" value="PROKAR_LIPOPROTEIN"/>
    <property type="match status" value="1"/>
</dbReference>
<dbReference type="Proteomes" id="UP000799118">
    <property type="component" value="Unassembled WGS sequence"/>
</dbReference>
<reference evidence="1" key="1">
    <citation type="journal article" date="2019" name="Environ. Microbiol.">
        <title>Fungal ecological strategies reflected in gene transcription - a case study of two litter decomposers.</title>
        <authorList>
            <person name="Barbi F."/>
            <person name="Kohler A."/>
            <person name="Barry K."/>
            <person name="Baskaran P."/>
            <person name="Daum C."/>
            <person name="Fauchery L."/>
            <person name="Ihrmark K."/>
            <person name="Kuo A."/>
            <person name="LaButti K."/>
            <person name="Lipzen A."/>
            <person name="Morin E."/>
            <person name="Grigoriev I.V."/>
            <person name="Henrissat B."/>
            <person name="Lindahl B."/>
            <person name="Martin F."/>
        </authorList>
    </citation>
    <scope>NUCLEOTIDE SEQUENCE</scope>
    <source>
        <strain evidence="1">JB14</strain>
    </source>
</reference>
<protein>
    <submittedName>
        <fullName evidence="1">Uncharacterized protein</fullName>
    </submittedName>
</protein>
<accession>A0A6A4HYD0</accession>
<gene>
    <name evidence="1" type="ORF">BT96DRAFT_512333</name>
</gene>
<proteinExistence type="predicted"/>
<organism evidence="1 2">
    <name type="scientific">Gymnopus androsaceus JB14</name>
    <dbReference type="NCBI Taxonomy" id="1447944"/>
    <lineage>
        <taxon>Eukaryota</taxon>
        <taxon>Fungi</taxon>
        <taxon>Dikarya</taxon>
        <taxon>Basidiomycota</taxon>
        <taxon>Agaricomycotina</taxon>
        <taxon>Agaricomycetes</taxon>
        <taxon>Agaricomycetidae</taxon>
        <taxon>Agaricales</taxon>
        <taxon>Marasmiineae</taxon>
        <taxon>Omphalotaceae</taxon>
        <taxon>Gymnopus</taxon>
    </lineage>
</organism>
<dbReference type="OrthoDB" id="3133286at2759"/>
<dbReference type="Gene3D" id="3.30.460.40">
    <property type="match status" value="1"/>
</dbReference>